<feature type="region of interest" description="Disordered" evidence="1">
    <location>
        <begin position="1"/>
        <end position="33"/>
    </location>
</feature>
<dbReference type="Proteomes" id="UP000324222">
    <property type="component" value="Unassembled WGS sequence"/>
</dbReference>
<evidence type="ECO:0000313" key="2">
    <source>
        <dbReference type="EMBL" id="MPC35992.1"/>
    </source>
</evidence>
<comment type="caution">
    <text evidence="2">The sequence shown here is derived from an EMBL/GenBank/DDBJ whole genome shotgun (WGS) entry which is preliminary data.</text>
</comment>
<sequence>MLLLKDTPLTSFKLESRSGKPPKVAQPDGESNQRQERFFAVFVDTSILTAQPASQPPLHGCEFHSFLAAL</sequence>
<organism evidence="2 3">
    <name type="scientific">Portunus trituberculatus</name>
    <name type="common">Swimming crab</name>
    <name type="synonym">Neptunus trituberculatus</name>
    <dbReference type="NCBI Taxonomy" id="210409"/>
    <lineage>
        <taxon>Eukaryota</taxon>
        <taxon>Metazoa</taxon>
        <taxon>Ecdysozoa</taxon>
        <taxon>Arthropoda</taxon>
        <taxon>Crustacea</taxon>
        <taxon>Multicrustacea</taxon>
        <taxon>Malacostraca</taxon>
        <taxon>Eumalacostraca</taxon>
        <taxon>Eucarida</taxon>
        <taxon>Decapoda</taxon>
        <taxon>Pleocyemata</taxon>
        <taxon>Brachyura</taxon>
        <taxon>Eubrachyura</taxon>
        <taxon>Portunoidea</taxon>
        <taxon>Portunidae</taxon>
        <taxon>Portuninae</taxon>
        <taxon>Portunus</taxon>
    </lineage>
</organism>
<keyword evidence="3" id="KW-1185">Reference proteome</keyword>
<protein>
    <submittedName>
        <fullName evidence="2">Uncharacterized protein</fullName>
    </submittedName>
</protein>
<proteinExistence type="predicted"/>
<dbReference type="EMBL" id="VSRR010003400">
    <property type="protein sequence ID" value="MPC35992.1"/>
    <property type="molecule type" value="Genomic_DNA"/>
</dbReference>
<dbReference type="AlphaFoldDB" id="A0A5B7EPC6"/>
<reference evidence="2 3" key="1">
    <citation type="submission" date="2019-05" db="EMBL/GenBank/DDBJ databases">
        <title>Another draft genome of Portunus trituberculatus and its Hox gene families provides insights of decapod evolution.</title>
        <authorList>
            <person name="Jeong J.-H."/>
            <person name="Song I."/>
            <person name="Kim S."/>
            <person name="Choi T."/>
            <person name="Kim D."/>
            <person name="Ryu S."/>
            <person name="Kim W."/>
        </authorList>
    </citation>
    <scope>NUCLEOTIDE SEQUENCE [LARGE SCALE GENOMIC DNA]</scope>
    <source>
        <tissue evidence="2">Muscle</tissue>
    </source>
</reference>
<name>A0A5B7EPC6_PORTR</name>
<gene>
    <name evidence="2" type="ORF">E2C01_029434</name>
</gene>
<evidence type="ECO:0000256" key="1">
    <source>
        <dbReference type="SAM" id="MobiDB-lite"/>
    </source>
</evidence>
<accession>A0A5B7EPC6</accession>
<evidence type="ECO:0000313" key="3">
    <source>
        <dbReference type="Proteomes" id="UP000324222"/>
    </source>
</evidence>